<evidence type="ECO:0000313" key="2">
    <source>
        <dbReference type="Proteomes" id="UP001386955"/>
    </source>
</evidence>
<comment type="caution">
    <text evidence="1">The sequence shown here is derived from an EMBL/GenBank/DDBJ whole genome shotgun (WGS) entry which is preliminary data.</text>
</comment>
<dbReference type="Proteomes" id="UP001386955">
    <property type="component" value="Unassembled WGS sequence"/>
</dbReference>
<protein>
    <submittedName>
        <fullName evidence="1">Uncharacterized protein</fullName>
    </submittedName>
</protein>
<accession>A0AAN9NXQ4</accession>
<gene>
    <name evidence="1" type="ORF">VNO78_33886</name>
</gene>
<organism evidence="1 2">
    <name type="scientific">Psophocarpus tetragonolobus</name>
    <name type="common">Winged bean</name>
    <name type="synonym">Dolichos tetragonolobus</name>
    <dbReference type="NCBI Taxonomy" id="3891"/>
    <lineage>
        <taxon>Eukaryota</taxon>
        <taxon>Viridiplantae</taxon>
        <taxon>Streptophyta</taxon>
        <taxon>Embryophyta</taxon>
        <taxon>Tracheophyta</taxon>
        <taxon>Spermatophyta</taxon>
        <taxon>Magnoliopsida</taxon>
        <taxon>eudicotyledons</taxon>
        <taxon>Gunneridae</taxon>
        <taxon>Pentapetalae</taxon>
        <taxon>rosids</taxon>
        <taxon>fabids</taxon>
        <taxon>Fabales</taxon>
        <taxon>Fabaceae</taxon>
        <taxon>Papilionoideae</taxon>
        <taxon>50 kb inversion clade</taxon>
        <taxon>NPAAA clade</taxon>
        <taxon>indigoferoid/millettioid clade</taxon>
        <taxon>Phaseoleae</taxon>
        <taxon>Psophocarpus</taxon>
    </lineage>
</organism>
<sequence>MFLNQELHEAGKTQFYLAGGRIPEWFDHHSKGPSISFWFRNKFPDKVLCLVIGPIDDDSGMFRAKVIIINGNKNFQMEMDHTYIFYLQMMKFEDDLYGVPLEREWNHAEVICVGLEETSNLKEIGIHVFKQVSDMEDIQFADPYRKRKLDNDLDSLESQDYQLLKKQVCGDGCFISTIYATAAIYSIRVIVD</sequence>
<proteinExistence type="predicted"/>
<dbReference type="EMBL" id="JAYMYS010000009">
    <property type="protein sequence ID" value="KAK7381300.1"/>
    <property type="molecule type" value="Genomic_DNA"/>
</dbReference>
<keyword evidence="2" id="KW-1185">Reference proteome</keyword>
<evidence type="ECO:0000313" key="1">
    <source>
        <dbReference type="EMBL" id="KAK7381300.1"/>
    </source>
</evidence>
<name>A0AAN9NXQ4_PSOTE</name>
<dbReference type="AlphaFoldDB" id="A0AAN9NXQ4"/>
<reference evidence="1 2" key="1">
    <citation type="submission" date="2024-01" db="EMBL/GenBank/DDBJ databases">
        <title>The genomes of 5 underutilized Papilionoideae crops provide insights into root nodulation and disease resistanc.</title>
        <authorList>
            <person name="Jiang F."/>
        </authorList>
    </citation>
    <scope>NUCLEOTIDE SEQUENCE [LARGE SCALE GENOMIC DNA]</scope>
    <source>
        <strain evidence="1">DUOXIRENSHENG_FW03</strain>
        <tissue evidence="1">Leaves</tissue>
    </source>
</reference>